<reference evidence="2 3" key="1">
    <citation type="submission" date="2016-03" db="EMBL/GenBank/DDBJ databases">
        <title>Choanephora cucurbitarum.</title>
        <authorList>
            <person name="Min B."/>
            <person name="Park H."/>
            <person name="Park J.-H."/>
            <person name="Shin H.-D."/>
            <person name="Choi I.-G."/>
        </authorList>
    </citation>
    <scope>NUCLEOTIDE SEQUENCE [LARGE SCALE GENOMIC DNA]</scope>
    <source>
        <strain evidence="2 3">KUS-F28377</strain>
    </source>
</reference>
<feature type="region of interest" description="Disordered" evidence="1">
    <location>
        <begin position="157"/>
        <end position="234"/>
    </location>
</feature>
<dbReference type="EMBL" id="LUGH01000186">
    <property type="protein sequence ID" value="OBZ87947.1"/>
    <property type="molecule type" value="Genomic_DNA"/>
</dbReference>
<dbReference type="InParanoid" id="A0A1C7NFS0"/>
<name>A0A1C7NFS0_9FUNG</name>
<dbReference type="AlphaFoldDB" id="A0A1C7NFS0"/>
<feature type="region of interest" description="Disordered" evidence="1">
    <location>
        <begin position="89"/>
        <end position="138"/>
    </location>
</feature>
<dbReference type="OrthoDB" id="2277003at2759"/>
<gene>
    <name evidence="2" type="ORF">A0J61_03995</name>
</gene>
<protein>
    <submittedName>
        <fullName evidence="2">Uncharacterized protein</fullName>
    </submittedName>
</protein>
<evidence type="ECO:0000313" key="3">
    <source>
        <dbReference type="Proteomes" id="UP000093000"/>
    </source>
</evidence>
<evidence type="ECO:0000313" key="2">
    <source>
        <dbReference type="EMBL" id="OBZ87947.1"/>
    </source>
</evidence>
<keyword evidence="3" id="KW-1185">Reference proteome</keyword>
<comment type="caution">
    <text evidence="2">The sequence shown here is derived from an EMBL/GenBank/DDBJ whole genome shotgun (WGS) entry which is preliminary data.</text>
</comment>
<feature type="region of interest" description="Disordered" evidence="1">
    <location>
        <begin position="299"/>
        <end position="363"/>
    </location>
</feature>
<feature type="compositionally biased region" description="Basic and acidic residues" evidence="1">
    <location>
        <begin position="115"/>
        <end position="126"/>
    </location>
</feature>
<organism evidence="2 3">
    <name type="scientific">Choanephora cucurbitarum</name>
    <dbReference type="NCBI Taxonomy" id="101091"/>
    <lineage>
        <taxon>Eukaryota</taxon>
        <taxon>Fungi</taxon>
        <taxon>Fungi incertae sedis</taxon>
        <taxon>Mucoromycota</taxon>
        <taxon>Mucoromycotina</taxon>
        <taxon>Mucoromycetes</taxon>
        <taxon>Mucorales</taxon>
        <taxon>Mucorineae</taxon>
        <taxon>Choanephoraceae</taxon>
        <taxon>Choanephoroideae</taxon>
        <taxon>Choanephora</taxon>
    </lineage>
</organism>
<sequence length="441" mass="49984">MPNESPTRSYISQKKKSIDRSRYSDQFIFSDIKQRKFRWSSCFSFVSKLKKPKSTTEQQIRVAQSYEDIATSDRLDTITKVKSEKSLWPIQSLPLPQPQLQPPSSLSPPPRQTKSKRESVSYKEETPLPIEPKPRVIPRAIKTSSMLRLSLDAEALSSAESLENEGHPHRLSTASSNFTVSQPAPFRTGTLGSCSSSSSQSNHQYTFTSLPPNTAIPPLPPIPLESPRLDTPLEDKKLALKDRRRRRSPLLAPNADQLTLALKDLKEEKKEDEIQATNVVSLQPIAQVQELDQHFQTRRSAVGREKAQYDAVVSRSTSLHRRQLSHEDQKRPLQSTNHYRTSLRARSPSFSESAKPQEENEERQLDMICENQPLSTSGPTPPNQSKPFFARHHLTVTPETPPYHKHMAPSLISAPSTPNSMDSFDQDYDYLHHKKPSFSFS</sequence>
<evidence type="ECO:0000256" key="1">
    <source>
        <dbReference type="SAM" id="MobiDB-lite"/>
    </source>
</evidence>
<feature type="compositionally biased region" description="Polar residues" evidence="1">
    <location>
        <begin position="172"/>
        <end position="182"/>
    </location>
</feature>
<feature type="compositionally biased region" description="Pro residues" evidence="1">
    <location>
        <begin position="95"/>
        <end position="111"/>
    </location>
</feature>
<proteinExistence type="predicted"/>
<dbReference type="Proteomes" id="UP000093000">
    <property type="component" value="Unassembled WGS sequence"/>
</dbReference>
<accession>A0A1C7NFS0</accession>
<feature type="compositionally biased region" description="Pro residues" evidence="1">
    <location>
        <begin position="214"/>
        <end position="224"/>
    </location>
</feature>
<feature type="region of interest" description="Disordered" evidence="1">
    <location>
        <begin position="397"/>
        <end position="420"/>
    </location>
</feature>